<evidence type="ECO:0000313" key="2">
    <source>
        <dbReference type="EMBL" id="VCU39200.1"/>
    </source>
</evidence>
<feature type="signal peptide" evidence="1">
    <location>
        <begin position="1"/>
        <end position="24"/>
    </location>
</feature>
<dbReference type="EMBL" id="LR026984">
    <property type="protein sequence ID" value="VCU39200.1"/>
    <property type="molecule type" value="Genomic_DNA"/>
</dbReference>
<keyword evidence="1" id="KW-0732">Signal</keyword>
<proteinExistence type="predicted"/>
<organism evidence="2 3">
    <name type="scientific">Blumeria graminis f. sp. tritici</name>
    <dbReference type="NCBI Taxonomy" id="62690"/>
    <lineage>
        <taxon>Eukaryota</taxon>
        <taxon>Fungi</taxon>
        <taxon>Dikarya</taxon>
        <taxon>Ascomycota</taxon>
        <taxon>Pezizomycotina</taxon>
        <taxon>Leotiomycetes</taxon>
        <taxon>Erysiphales</taxon>
        <taxon>Erysiphaceae</taxon>
        <taxon>Blumeria</taxon>
    </lineage>
</organism>
<name>A0A9X9L7J8_BLUGR</name>
<gene>
    <name evidence="2" type="ORF">BGT96224V316_LOCUS446</name>
</gene>
<accession>A0A9X9L7J8</accession>
<dbReference type="Proteomes" id="UP000324639">
    <property type="component" value="Chromosome Bgt_-01"/>
</dbReference>
<evidence type="ECO:0000256" key="1">
    <source>
        <dbReference type="SAM" id="SignalP"/>
    </source>
</evidence>
<dbReference type="AlphaFoldDB" id="A0A9X9L7J8"/>
<keyword evidence="3" id="KW-1185">Reference proteome</keyword>
<feature type="chain" id="PRO_5040867390" evidence="1">
    <location>
        <begin position="25"/>
        <end position="115"/>
    </location>
</feature>
<reference evidence="2 3" key="1">
    <citation type="submission" date="2018-08" db="EMBL/GenBank/DDBJ databases">
        <authorList>
            <person name="Muller C M."/>
        </authorList>
    </citation>
    <scope>NUCLEOTIDE SEQUENCE [LARGE SCALE GENOMIC DNA]</scope>
</reference>
<evidence type="ECO:0000313" key="3">
    <source>
        <dbReference type="Proteomes" id="UP000324639"/>
    </source>
</evidence>
<sequence length="115" mass="12987">MKFLSTATAAALASLLLLVPTVYGNRQYKCPSGDTFEEATIMDLANKAREENNRDSHPGIPTHESCKSYFFTRKIPGDDSKQYAYLLQVYGQPPTYQFSQQFNYGWQQCSLENGS</sequence>
<protein>
    <submittedName>
        <fullName evidence="2">Bgt-51116</fullName>
    </submittedName>
</protein>